<keyword evidence="6" id="KW-0378">Hydrolase</keyword>
<evidence type="ECO:0000256" key="11">
    <source>
        <dbReference type="SAM" id="MobiDB-lite"/>
    </source>
</evidence>
<dbReference type="PROSITE" id="PS50825">
    <property type="entry name" value="HYR"/>
    <property type="match status" value="1"/>
</dbReference>
<feature type="signal peptide" evidence="12">
    <location>
        <begin position="1"/>
        <end position="19"/>
    </location>
</feature>
<dbReference type="InterPro" id="IPR013320">
    <property type="entry name" value="ConA-like_dom_sf"/>
</dbReference>
<dbReference type="RefSeq" id="WP_076732737.1">
    <property type="nucleotide sequence ID" value="NZ_CP019352.1"/>
</dbReference>
<dbReference type="GO" id="GO:0005975">
    <property type="term" value="P:carbohydrate metabolic process"/>
    <property type="evidence" value="ECO:0007669"/>
    <property type="project" value="UniProtKB-ARBA"/>
</dbReference>
<dbReference type="CDD" id="cd00063">
    <property type="entry name" value="FN3"/>
    <property type="match status" value="1"/>
</dbReference>
<dbReference type="SUPFAM" id="SSF49265">
    <property type="entry name" value="Fibronectin type III"/>
    <property type="match status" value="1"/>
</dbReference>
<keyword evidence="4 12" id="KW-0732">Signal</keyword>
<dbReference type="Gene3D" id="2.60.40.10">
    <property type="entry name" value="Immunoglobulins"/>
    <property type="match status" value="3"/>
</dbReference>
<dbReference type="Gene3D" id="2.60.120.200">
    <property type="match status" value="1"/>
</dbReference>
<dbReference type="InterPro" id="IPR003961">
    <property type="entry name" value="FN3_dom"/>
</dbReference>
<feature type="chain" id="PRO_5042144593" description="Secreted protein (Por secretion system target)" evidence="12">
    <location>
        <begin position="20"/>
        <end position="1836"/>
    </location>
</feature>
<evidence type="ECO:0000256" key="10">
    <source>
        <dbReference type="SAM" id="Coils"/>
    </source>
</evidence>
<keyword evidence="5" id="KW-0677">Repeat</keyword>
<evidence type="ECO:0000259" key="14">
    <source>
        <dbReference type="PROSITE" id="PS50825"/>
    </source>
</evidence>
<sequence>MKKITLLCVALFMVAFSFSQEKYSRIKINHANQHIANTIALQGIDLNCGAKHEGEAISLDLSAKEINNLRANNVSFTVEIDDLQKFYSEKAKIDLPKAKAELKNAQSRAAAQSNNYKSSISNIVTNNIIQYTGCDEIDFVEPQNFNLGNWAGCLTYREVQNELDDMYTYSQTNSLDIVSVKANASSTGQKTWGNPANTITNNGLTYSGQGTASSFENQPDRDGKTFWDPETIYYIRITGDQSTTPEGTKPQILFTSMIHSREVSALMNNMYFMWYLVENYATDPAIKELVDNNELYFVPVVNPDGLKWNEHLDARLDGLVDDGSYYQRKNLRPNTGGTGNTSDNRGVDLNRNFDYYWGYNNIGSSGTQTSGTYRGPAPESEPETQIMVDFINTRNIKSAVWNHSFANSVPHPYGGEPTDSSGREDEYYKWHEEMTRYNRYLYGATIFYESNGLPDDWMMGGVPDNNNSTGSGQAIIATTPEHGGEGFWPTPSTIIPIAKRSMRISLATAYYGGKYAKLHDLTQSNITSLSENLEFGIERIGQTASDFTVTVTPISPNIASISSPVTETGMPVLSQRTVSFSLNLNSGITPNEEIQYNVKLSNDDGIIYEANYKKYYQPTLLFDHDPDATGLTGWTQSNGWTNTTSDAYSGSNALSTGTYSNNITKTLTTTNSFDFTNSEEVLIQFYTKWDIERNYDFVEVLASPDGGSNWLPLCGNYTKPNATSATTSHDNKSSSGDNPNFQANSSGQVYDGDRMDNWVMEEFTIDASNYASLLNSNNVRIRFNFRTDNRNVNENYSTTNDGFFIDDFKIISVNVACQTTVPTNLAVSNISAFSAQVDWFEVTSATYDLRYRETGSGAAGWTTVTNLSTNSYTITGLSADTDYDVRVRTRCETNTSSYSAIENFTTPAAVPCTGTPVVSFPYSESFESNFGLWTNNTSGDDIDWTRNSGTTPTNTTNNPDITGPSGASNGTFYIYTEASGEGTGYPNKVAYITSPCFELDGYENSQFSFDYHMFGATMGNLYVEVSTDNFATFNTVFTQIGQPNSQTTANSNPWLTETIDLSDYDGQTIKLRFHGITGSGFRSDISVDNINFTADVATSSPPVAACQNITVQLDNTGNATIIATDIDNGSTDDVAITNYAIDIDTFDCSNIGTPVTVTLTVTDAESQTDTCTATVTVVDQVNPEFVNVPSDQSFTCGNNNPTWTDPTATDNCDTTLTVVRTDATGLNSGDTFPSGNTTISYSVTDNNGNTETASFNVNIIADNENPTAVCQNISVQLDNTGNATITASQINNGSSDNCGIASISASKTSFTCEDEGPNNITLTVTDANGNSDTCTAVVTITLQDEPATVNCWDNYTYNYTNCSWENTGTQDPEPTAVNCWDNYQFNDSTCQWENTGTQDPEPTAVNCWDNYQFNDSTCQWENIGTQDPEPTAVNCWDNYQFNDSTCQWENIGTQDPEPTAVNCWDNYQFNDSTCQWENTGTQDPEPTAVNCWDNYQFNDSTCQWENTGTQDPEPTAVNCWDNYQFNDSTCQWENIGTQDPEPTAVNCWDNYQFNDSTCQWENTGTQDPEPTAVNCWDNYQFNDSTCQWENTGTQDPEPTAVNCWDNYQFNDSTCQWENTGTQDPEPTAVNCWDNYQFNDSTCQWENTGTQDSEPATECYETATFNDTTCTWEITNNGTAITYYADTDDDGYGDANNSIQDCTQPMGYVTNDSDCDDSNNLINPEATEIPQNGIDEDCDGYDEETLGSTEFENENISISPNPFNSTINILLPLNYNNEIITVTIYDLNGRVVYTKTTTPSLRKLTINGLERLDQAPYFLRLSNSKNLIIHTQKMIKF</sequence>
<feature type="domain" description="Fibronectin type-III" evidence="15">
    <location>
        <begin position="821"/>
        <end position="909"/>
    </location>
</feature>
<evidence type="ECO:0000256" key="12">
    <source>
        <dbReference type="SAM" id="SignalP"/>
    </source>
</evidence>
<dbReference type="SUPFAM" id="SSF49899">
    <property type="entry name" value="Concanavalin A-like lectins/glucanases"/>
    <property type="match status" value="1"/>
</dbReference>
<dbReference type="InterPro" id="IPR000834">
    <property type="entry name" value="Peptidase_M14"/>
</dbReference>
<feature type="active site" description="Proton donor/acceptor" evidence="9">
    <location>
        <position position="481"/>
    </location>
</feature>
<evidence type="ECO:0000256" key="7">
    <source>
        <dbReference type="ARBA" id="ARBA00022833"/>
    </source>
</evidence>
<evidence type="ECO:0000256" key="3">
    <source>
        <dbReference type="ARBA" id="ARBA00022670"/>
    </source>
</evidence>
<keyword evidence="18" id="KW-1185">Reference proteome</keyword>
<dbReference type="GO" id="GO:0005615">
    <property type="term" value="C:extracellular space"/>
    <property type="evidence" value="ECO:0007669"/>
    <property type="project" value="TreeGrafter"/>
</dbReference>
<feature type="compositionally biased region" description="Low complexity" evidence="11">
    <location>
        <begin position="950"/>
        <end position="959"/>
    </location>
</feature>
<dbReference type="InterPro" id="IPR021655">
    <property type="entry name" value="Put_metal-bd"/>
</dbReference>
<feature type="region of interest" description="Disordered" evidence="11">
    <location>
        <begin position="941"/>
        <end position="963"/>
    </location>
</feature>
<dbReference type="SMART" id="SM00631">
    <property type="entry name" value="Zn_pept"/>
    <property type="match status" value="1"/>
</dbReference>
<dbReference type="Gene3D" id="3.40.630.10">
    <property type="entry name" value="Zn peptidases"/>
    <property type="match status" value="1"/>
</dbReference>
<dbReference type="GO" id="GO:0004181">
    <property type="term" value="F:metallocarboxypeptidase activity"/>
    <property type="evidence" value="ECO:0007669"/>
    <property type="project" value="InterPro"/>
</dbReference>
<dbReference type="InterPro" id="IPR033810">
    <property type="entry name" value="Carboxypeptidase_T"/>
</dbReference>
<feature type="coiled-coil region" evidence="10">
    <location>
        <begin position="88"/>
        <end position="115"/>
    </location>
</feature>
<dbReference type="InterPro" id="IPR000998">
    <property type="entry name" value="MAM_dom"/>
</dbReference>
<dbReference type="CDD" id="cd03859">
    <property type="entry name" value="M14_CPT"/>
    <property type="match status" value="1"/>
</dbReference>
<evidence type="ECO:0000256" key="9">
    <source>
        <dbReference type="PROSITE-ProRule" id="PRU01379"/>
    </source>
</evidence>
<feature type="domain" description="MAM" evidence="13">
    <location>
        <begin position="922"/>
        <end position="1108"/>
    </location>
</feature>
<evidence type="ECO:0000256" key="1">
    <source>
        <dbReference type="ARBA" id="ARBA00001947"/>
    </source>
</evidence>
<dbReference type="GO" id="GO:0006508">
    <property type="term" value="P:proteolysis"/>
    <property type="evidence" value="ECO:0007669"/>
    <property type="project" value="UniProtKB-KW"/>
</dbReference>
<dbReference type="Pfam" id="PF00246">
    <property type="entry name" value="Peptidase_M14"/>
    <property type="match status" value="1"/>
</dbReference>
<evidence type="ECO:0000259" key="16">
    <source>
        <dbReference type="PROSITE" id="PS52035"/>
    </source>
</evidence>
<keyword evidence="7" id="KW-0862">Zinc</keyword>
<evidence type="ECO:0000259" key="13">
    <source>
        <dbReference type="PROSITE" id="PS50060"/>
    </source>
</evidence>
<dbReference type="InterPro" id="IPR036116">
    <property type="entry name" value="FN3_sf"/>
</dbReference>
<keyword evidence="3" id="KW-0645">Protease</keyword>
<comment type="similarity">
    <text evidence="2 9">Belongs to the peptidase M14 family.</text>
</comment>
<dbReference type="PROSITE" id="PS50060">
    <property type="entry name" value="MAM_2"/>
    <property type="match status" value="1"/>
</dbReference>
<feature type="domain" description="HYR" evidence="14">
    <location>
        <begin position="1178"/>
        <end position="1261"/>
    </location>
</feature>
<organism evidence="17 18">
    <name type="scientific">Lacinutrix venerupis</name>
    <dbReference type="NCBI Taxonomy" id="1486034"/>
    <lineage>
        <taxon>Bacteria</taxon>
        <taxon>Pseudomonadati</taxon>
        <taxon>Bacteroidota</taxon>
        <taxon>Flavobacteriia</taxon>
        <taxon>Flavobacteriales</taxon>
        <taxon>Flavobacteriaceae</taxon>
        <taxon>Lacinutrix</taxon>
    </lineage>
</organism>
<dbReference type="PANTHER" id="PTHR11705:SF143">
    <property type="entry name" value="SLL0236 PROTEIN"/>
    <property type="match status" value="1"/>
</dbReference>
<evidence type="ECO:0000256" key="2">
    <source>
        <dbReference type="ARBA" id="ARBA00005988"/>
    </source>
</evidence>
<dbReference type="PROSITE" id="PS52035">
    <property type="entry name" value="PEPTIDASE_M14"/>
    <property type="match status" value="1"/>
</dbReference>
<dbReference type="Pfam" id="PF02494">
    <property type="entry name" value="HYR"/>
    <property type="match status" value="1"/>
</dbReference>
<dbReference type="EMBL" id="CP019352">
    <property type="protein sequence ID" value="APX99946.1"/>
    <property type="molecule type" value="Genomic_DNA"/>
</dbReference>
<dbReference type="Pfam" id="PF00041">
    <property type="entry name" value="fn3"/>
    <property type="match status" value="1"/>
</dbReference>
<dbReference type="GO" id="GO:0008270">
    <property type="term" value="F:zinc ion binding"/>
    <property type="evidence" value="ECO:0007669"/>
    <property type="project" value="InterPro"/>
</dbReference>
<dbReference type="NCBIfam" id="TIGR04183">
    <property type="entry name" value="Por_Secre_tail"/>
    <property type="match status" value="1"/>
</dbReference>
<dbReference type="GO" id="GO:0016020">
    <property type="term" value="C:membrane"/>
    <property type="evidence" value="ECO:0007669"/>
    <property type="project" value="InterPro"/>
</dbReference>
<dbReference type="InterPro" id="IPR003410">
    <property type="entry name" value="HYR_dom"/>
</dbReference>
<feature type="region of interest" description="Disordered" evidence="11">
    <location>
        <begin position="722"/>
        <end position="747"/>
    </location>
</feature>
<dbReference type="Pfam" id="PF11617">
    <property type="entry name" value="Cu-binding_MopE"/>
    <property type="match status" value="1"/>
</dbReference>
<dbReference type="CDD" id="cd06263">
    <property type="entry name" value="MAM"/>
    <property type="match status" value="1"/>
</dbReference>
<dbReference type="Proteomes" id="UP000187506">
    <property type="component" value="Chromosome"/>
</dbReference>
<dbReference type="PANTHER" id="PTHR11705">
    <property type="entry name" value="PROTEASE FAMILY M14 CARBOXYPEPTIDASE A,B"/>
    <property type="match status" value="1"/>
</dbReference>
<protein>
    <recommendedName>
        <fullName evidence="19">Secreted protein (Por secretion system target)</fullName>
    </recommendedName>
</protein>
<evidence type="ECO:0000313" key="17">
    <source>
        <dbReference type="EMBL" id="APX99946.1"/>
    </source>
</evidence>
<evidence type="ECO:0000259" key="15">
    <source>
        <dbReference type="PROSITE" id="PS50853"/>
    </source>
</evidence>
<dbReference type="InterPro" id="IPR026444">
    <property type="entry name" value="Secre_tail"/>
</dbReference>
<dbReference type="SMART" id="SM00060">
    <property type="entry name" value="FN3"/>
    <property type="match status" value="1"/>
</dbReference>
<dbReference type="SMART" id="SM00137">
    <property type="entry name" value="MAM"/>
    <property type="match status" value="1"/>
</dbReference>
<evidence type="ECO:0000256" key="6">
    <source>
        <dbReference type="ARBA" id="ARBA00022801"/>
    </source>
</evidence>
<dbReference type="Pfam" id="PF18962">
    <property type="entry name" value="Por_Secre_tail"/>
    <property type="match status" value="1"/>
</dbReference>
<accession>A0AAC9PVR3</accession>
<evidence type="ECO:0000256" key="8">
    <source>
        <dbReference type="ARBA" id="ARBA00023049"/>
    </source>
</evidence>
<dbReference type="SUPFAM" id="SSF53187">
    <property type="entry name" value="Zn-dependent exopeptidases"/>
    <property type="match status" value="1"/>
</dbReference>
<evidence type="ECO:0000256" key="5">
    <source>
        <dbReference type="ARBA" id="ARBA00022737"/>
    </source>
</evidence>
<evidence type="ECO:0000313" key="18">
    <source>
        <dbReference type="Proteomes" id="UP000187506"/>
    </source>
</evidence>
<evidence type="ECO:0000256" key="4">
    <source>
        <dbReference type="ARBA" id="ARBA00022729"/>
    </source>
</evidence>
<gene>
    <name evidence="17" type="ORF">BWR22_06365</name>
</gene>
<dbReference type="GO" id="GO:0004553">
    <property type="term" value="F:hydrolase activity, hydrolyzing O-glycosyl compounds"/>
    <property type="evidence" value="ECO:0007669"/>
    <property type="project" value="UniProtKB-ARBA"/>
</dbReference>
<dbReference type="PROSITE" id="PS50853">
    <property type="entry name" value="FN3"/>
    <property type="match status" value="1"/>
</dbReference>
<reference evidence="17 18" key="1">
    <citation type="submission" date="2017-01" db="EMBL/GenBank/DDBJ databases">
        <title>Complete genome of Lacinutrix venerupis DOK2-8 isolated from seawater in Dokdo.</title>
        <authorList>
            <person name="Chi W.-J."/>
            <person name="Kim J.H."/>
        </authorList>
    </citation>
    <scope>NUCLEOTIDE SEQUENCE [LARGE SCALE GENOMIC DNA]</scope>
    <source>
        <strain evidence="17 18">DOK2-8</strain>
    </source>
</reference>
<comment type="cofactor">
    <cofactor evidence="1">
        <name>Zn(2+)</name>
        <dbReference type="ChEBI" id="CHEBI:29105"/>
    </cofactor>
</comment>
<keyword evidence="8" id="KW-0482">Metalloprotease</keyword>
<proteinExistence type="inferred from homology"/>
<keyword evidence="10" id="KW-0175">Coiled coil</keyword>
<dbReference type="KEGG" id="lvn:BWR22_06365"/>
<feature type="domain" description="Peptidase M14" evidence="16">
    <location>
        <begin position="165"/>
        <end position="512"/>
    </location>
</feature>
<name>A0AAC9PVR3_9FLAO</name>
<dbReference type="InterPro" id="IPR013783">
    <property type="entry name" value="Ig-like_fold"/>
</dbReference>
<evidence type="ECO:0008006" key="19">
    <source>
        <dbReference type="Google" id="ProtNLM"/>
    </source>
</evidence>